<reference evidence="1 2" key="1">
    <citation type="journal article" date="2023" name="Hortic Res">
        <title>The complete reference genome for grapevine (Vitis vinifera L.) genetics and breeding.</title>
        <authorList>
            <person name="Shi X."/>
            <person name="Cao S."/>
            <person name="Wang X."/>
            <person name="Huang S."/>
            <person name="Wang Y."/>
            <person name="Liu Z."/>
            <person name="Liu W."/>
            <person name="Leng X."/>
            <person name="Peng Y."/>
            <person name="Wang N."/>
            <person name="Wang Y."/>
            <person name="Ma Z."/>
            <person name="Xu X."/>
            <person name="Zhang F."/>
            <person name="Xue H."/>
            <person name="Zhong H."/>
            <person name="Wang Y."/>
            <person name="Zhang K."/>
            <person name="Velt A."/>
            <person name="Avia K."/>
            <person name="Holtgrawe D."/>
            <person name="Grimplet J."/>
            <person name="Matus J.T."/>
            <person name="Ware D."/>
            <person name="Wu X."/>
            <person name="Wang H."/>
            <person name="Liu C."/>
            <person name="Fang Y."/>
            <person name="Rustenholz C."/>
            <person name="Cheng Z."/>
            <person name="Xiao H."/>
            <person name="Zhou Y."/>
        </authorList>
    </citation>
    <scope>NUCLEOTIDE SEQUENCE [LARGE SCALE GENOMIC DNA]</scope>
    <source>
        <strain evidence="2">cv. Pinot noir / PN40024</strain>
        <tissue evidence="1">Leaf</tissue>
    </source>
</reference>
<keyword evidence="2" id="KW-1185">Reference proteome</keyword>
<dbReference type="InterPro" id="IPR007658">
    <property type="entry name" value="DUF594"/>
</dbReference>
<dbReference type="Proteomes" id="UP001227230">
    <property type="component" value="Chromosome 9"/>
</dbReference>
<organism evidence="1 2">
    <name type="scientific">Vitis vinifera</name>
    <name type="common">Grape</name>
    <dbReference type="NCBI Taxonomy" id="29760"/>
    <lineage>
        <taxon>Eukaryota</taxon>
        <taxon>Viridiplantae</taxon>
        <taxon>Streptophyta</taxon>
        <taxon>Embryophyta</taxon>
        <taxon>Tracheophyta</taxon>
        <taxon>Spermatophyta</taxon>
        <taxon>Magnoliopsida</taxon>
        <taxon>eudicotyledons</taxon>
        <taxon>Gunneridae</taxon>
        <taxon>Pentapetalae</taxon>
        <taxon>rosids</taxon>
        <taxon>Vitales</taxon>
        <taxon>Vitaceae</taxon>
        <taxon>Viteae</taxon>
        <taxon>Vitis</taxon>
    </lineage>
</organism>
<dbReference type="PANTHER" id="PTHR31325">
    <property type="entry name" value="OS01G0798800 PROTEIN-RELATED"/>
    <property type="match status" value="1"/>
</dbReference>
<dbReference type="EMBL" id="CP126656">
    <property type="protein sequence ID" value="WJZ94272.1"/>
    <property type="molecule type" value="Genomic_DNA"/>
</dbReference>
<accession>A0ABY9CFS8</accession>
<gene>
    <name evidence="1" type="ORF">VitviT2T_013146</name>
</gene>
<evidence type="ECO:0000313" key="2">
    <source>
        <dbReference type="Proteomes" id="UP001227230"/>
    </source>
</evidence>
<sequence>MLESLEMGARQKWEMVSDVWVEMLCHAATHCGWIQHGQQLRRGGELLTRVSLLMAHLGFSEQFQIAEGETGFARSFTEEFSMRGWNNSGRYFYNLDSGVTGQIRI</sequence>
<evidence type="ECO:0000313" key="1">
    <source>
        <dbReference type="EMBL" id="WJZ94272.1"/>
    </source>
</evidence>
<name>A0ABY9CFS8_VITVI</name>
<protein>
    <submittedName>
        <fullName evidence="1">Uncharacterized protein</fullName>
    </submittedName>
</protein>
<proteinExistence type="predicted"/>
<dbReference type="Pfam" id="PF04578">
    <property type="entry name" value="DUF594"/>
    <property type="match status" value="1"/>
</dbReference>